<dbReference type="PRINTS" id="PR00344">
    <property type="entry name" value="BCTRLSENSOR"/>
</dbReference>
<feature type="modified residue" description="Phosphohistidine" evidence="12">
    <location>
        <position position="830"/>
    </location>
</feature>
<evidence type="ECO:0000256" key="11">
    <source>
        <dbReference type="ARBA" id="ARBA00023136"/>
    </source>
</evidence>
<name>A0A6N7QGG7_9XANT</name>
<organism evidence="20 23">
    <name type="scientific">Xanthomonas sontii</name>
    <dbReference type="NCBI Taxonomy" id="2650745"/>
    <lineage>
        <taxon>Bacteria</taxon>
        <taxon>Pseudomonadati</taxon>
        <taxon>Pseudomonadota</taxon>
        <taxon>Gammaproteobacteria</taxon>
        <taxon>Lysobacterales</taxon>
        <taxon>Lysobacteraceae</taxon>
        <taxon>Xanthomonas</taxon>
    </lineage>
</organism>
<evidence type="ECO:0000256" key="16">
    <source>
        <dbReference type="SAM" id="Phobius"/>
    </source>
</evidence>
<evidence type="ECO:0000313" key="21">
    <source>
        <dbReference type="EMBL" id="MRH76258.1"/>
    </source>
</evidence>
<dbReference type="GO" id="GO:0000155">
    <property type="term" value="F:phosphorelay sensor kinase activity"/>
    <property type="evidence" value="ECO:0007669"/>
    <property type="project" value="InterPro"/>
</dbReference>
<dbReference type="CDD" id="cd17546">
    <property type="entry name" value="REC_hyHK_CKI1_RcsC-like"/>
    <property type="match status" value="1"/>
</dbReference>
<dbReference type="EMBL" id="WJPM01000016">
    <property type="protein sequence ID" value="MRH76258.1"/>
    <property type="molecule type" value="Genomic_DNA"/>
</dbReference>
<evidence type="ECO:0000256" key="2">
    <source>
        <dbReference type="ARBA" id="ARBA00004651"/>
    </source>
</evidence>
<comment type="caution">
    <text evidence="20">The sequence shown here is derived from an EMBL/GenBank/DDBJ whole genome shotgun (WGS) entry which is preliminary data.</text>
</comment>
<evidence type="ECO:0000313" key="23">
    <source>
        <dbReference type="Proteomes" id="UP000439314"/>
    </source>
</evidence>
<keyword evidence="4" id="KW-1003">Cell membrane</keyword>
<keyword evidence="10" id="KW-0902">Two-component regulatory system</keyword>
<evidence type="ECO:0000259" key="19">
    <source>
        <dbReference type="PROSITE" id="PS50894"/>
    </source>
</evidence>
<dbReference type="InterPro" id="IPR036890">
    <property type="entry name" value="HATPase_C_sf"/>
</dbReference>
<feature type="domain" description="HPt" evidence="19">
    <location>
        <begin position="791"/>
        <end position="884"/>
    </location>
</feature>
<dbReference type="InterPro" id="IPR003661">
    <property type="entry name" value="HisK_dim/P_dom"/>
</dbReference>
<feature type="domain" description="Response regulatory" evidence="18">
    <location>
        <begin position="535"/>
        <end position="654"/>
    </location>
</feature>
<evidence type="ECO:0000256" key="3">
    <source>
        <dbReference type="ARBA" id="ARBA00012438"/>
    </source>
</evidence>
<evidence type="ECO:0000256" key="9">
    <source>
        <dbReference type="ARBA" id="ARBA00022989"/>
    </source>
</evidence>
<dbReference type="PROSITE" id="PS50894">
    <property type="entry name" value="HPT"/>
    <property type="match status" value="1"/>
</dbReference>
<evidence type="ECO:0000256" key="4">
    <source>
        <dbReference type="ARBA" id="ARBA00022475"/>
    </source>
</evidence>
<dbReference type="SUPFAM" id="SSF52172">
    <property type="entry name" value="CheY-like"/>
    <property type="match status" value="1"/>
</dbReference>
<dbReference type="RefSeq" id="WP_153752460.1">
    <property type="nucleotide sequence ID" value="NZ_WJPM01000016.1"/>
</dbReference>
<dbReference type="PANTHER" id="PTHR45339:SF1">
    <property type="entry name" value="HYBRID SIGNAL TRANSDUCTION HISTIDINE KINASE J"/>
    <property type="match status" value="1"/>
</dbReference>
<keyword evidence="14" id="KW-0175">Coiled coil</keyword>
<keyword evidence="8" id="KW-0067">ATP-binding</keyword>
<dbReference type="Gene3D" id="1.10.287.130">
    <property type="match status" value="1"/>
</dbReference>
<protein>
    <recommendedName>
        <fullName evidence="3">histidine kinase</fullName>
        <ecNumber evidence="3">2.7.13.3</ecNumber>
    </recommendedName>
</protein>
<keyword evidence="9 16" id="KW-1133">Transmembrane helix</keyword>
<dbReference type="EMBL" id="WJPN01000016">
    <property type="protein sequence ID" value="MRH01926.1"/>
    <property type="molecule type" value="Genomic_DNA"/>
</dbReference>
<evidence type="ECO:0000256" key="5">
    <source>
        <dbReference type="ARBA" id="ARBA00022553"/>
    </source>
</evidence>
<evidence type="ECO:0000256" key="7">
    <source>
        <dbReference type="ARBA" id="ARBA00022741"/>
    </source>
</evidence>
<feature type="domain" description="Histidine kinase" evidence="17">
    <location>
        <begin position="119"/>
        <end position="340"/>
    </location>
</feature>
<dbReference type="Pfam" id="PF01627">
    <property type="entry name" value="Hpt"/>
    <property type="match status" value="1"/>
</dbReference>
<evidence type="ECO:0000256" key="15">
    <source>
        <dbReference type="SAM" id="MobiDB-lite"/>
    </source>
</evidence>
<evidence type="ECO:0000256" key="14">
    <source>
        <dbReference type="SAM" id="Coils"/>
    </source>
</evidence>
<keyword evidence="5 13" id="KW-0597">Phosphoprotein</keyword>
<dbReference type="InterPro" id="IPR001789">
    <property type="entry name" value="Sig_transdc_resp-reg_receiver"/>
</dbReference>
<dbReference type="InterPro" id="IPR005467">
    <property type="entry name" value="His_kinase_dom"/>
</dbReference>
<dbReference type="Pfam" id="PF02518">
    <property type="entry name" value="HATPase_c"/>
    <property type="match status" value="1"/>
</dbReference>
<reference evidence="21" key="2">
    <citation type="journal article" date="2020" name="Plant Dis.">
        <title>A Grain Rot of Rice in Iran Caused by a Xanthomonas Strain Closely Related to X. sacchari.</title>
        <authorList>
            <person name="Mirghasempour S.A."/>
            <person name="Huang S."/>
            <person name="Studholme D.J."/>
            <person name="Brady C.L."/>
        </authorList>
    </citation>
    <scope>NUCLEOTIDE SEQUENCE</scope>
    <source>
        <strain evidence="21">SAM114</strain>
    </source>
</reference>
<evidence type="ECO:0000256" key="1">
    <source>
        <dbReference type="ARBA" id="ARBA00000085"/>
    </source>
</evidence>
<evidence type="ECO:0000256" key="13">
    <source>
        <dbReference type="PROSITE-ProRule" id="PRU00169"/>
    </source>
</evidence>
<dbReference type="PANTHER" id="PTHR45339">
    <property type="entry name" value="HYBRID SIGNAL TRANSDUCTION HISTIDINE KINASE J"/>
    <property type="match status" value="1"/>
</dbReference>
<dbReference type="SMART" id="SM00448">
    <property type="entry name" value="REC"/>
    <property type="match status" value="1"/>
</dbReference>
<dbReference type="SUPFAM" id="SSF55874">
    <property type="entry name" value="ATPase domain of HSP90 chaperone/DNA topoisomerase II/histidine kinase"/>
    <property type="match status" value="1"/>
</dbReference>
<keyword evidence="11 16" id="KW-0472">Membrane</keyword>
<dbReference type="SUPFAM" id="SSF47226">
    <property type="entry name" value="Histidine-containing phosphotransfer domain, HPT domain"/>
    <property type="match status" value="1"/>
</dbReference>
<evidence type="ECO:0000313" key="20">
    <source>
        <dbReference type="EMBL" id="MRH01926.1"/>
    </source>
</evidence>
<evidence type="ECO:0000256" key="12">
    <source>
        <dbReference type="PROSITE-ProRule" id="PRU00110"/>
    </source>
</evidence>
<dbReference type="EC" id="2.7.13.3" evidence="3"/>
<evidence type="ECO:0000259" key="18">
    <source>
        <dbReference type="PROSITE" id="PS50110"/>
    </source>
</evidence>
<dbReference type="Pfam" id="PF00512">
    <property type="entry name" value="HisKA"/>
    <property type="match status" value="1"/>
</dbReference>
<dbReference type="GO" id="GO:0005886">
    <property type="term" value="C:plasma membrane"/>
    <property type="evidence" value="ECO:0007669"/>
    <property type="project" value="UniProtKB-SubCell"/>
</dbReference>
<sequence>MSVRRRRPVPRPATFAAALAVAGTLLALPPLALPLPPLWHWLAPLCMAAAAALATLAGCRARQQIERLDAALARAALAESERNALQHDVHVRERLEQELLQAKQAAEAAVLAKGEFLATMSHEIRTPLNGIIPMLELIGRGPLGLDQREMLRAANTSSLQLLRIVDDILDYSKLEANRLELEITTFNLRELLDGVLELMQRAAEAKGLRMALQLDPAVRLPVRGDPVRLRQVLSNLLGNAVKFTARGGIDLGVRRLGETPAQHLLRFEVRDTGIGISAERQEHLFQAFTQADASTTRLYGGTGLGLTICKRIVELMGGRIGVASRQGQGATFWFEIPLLKVIGDLPQNPGGLPRLHALLVGADQRLQQRLSVLLPNWGVQVSKVDSTQEALERLRGNGSGGSVRPTYDLVIGDLDGLRQSARALQRAVARLPAPQTARLIWLYGEADIPEEIRAHGALLSRQAADIDLRSMLALAPATPSLASETAGDGADTADTADAFYHDAFATDVMDAPAPARAAEPTTVVADAPPPRSGYRLLLVEDNPVNLMVARRLLESLGHHADSVEDGAAALAQLSRQSYDLVMMDCQMPVLDGYAATRQWRQREADASRPRLPIVAMTANAMAGDRQRCLDAGMDDYLSKPLDRARLEDCLQRWLPLQPALAPASAAFAPEADAAAHGSAAIASGPAADALADAVHVEPENTRHTPLHTADAATASSPTTTSTASLPSPDHATLDVPPAAPALDQDLASRGATATSTLPLAAPEADAPEPPSAVPAPVLEIAVLDELREVIGSASVAQIVELFLADAPLLIQRLEQAAATAQSDALREAAHTLKSSAANLGALALSAAALRIESGVRTGTLERPVVAVALVIAEFARARLALSGYRASVRDAAEPAEP</sequence>
<dbReference type="Gene3D" id="3.40.50.2300">
    <property type="match status" value="1"/>
</dbReference>
<dbReference type="Gene3D" id="1.20.120.160">
    <property type="entry name" value="HPT domain"/>
    <property type="match status" value="1"/>
</dbReference>
<dbReference type="InterPro" id="IPR011006">
    <property type="entry name" value="CheY-like_superfamily"/>
</dbReference>
<gene>
    <name evidence="20" type="ORF">GIY21_16640</name>
    <name evidence="21" type="ORF">GIY22_16655</name>
</gene>
<evidence type="ECO:0000256" key="6">
    <source>
        <dbReference type="ARBA" id="ARBA00022692"/>
    </source>
</evidence>
<evidence type="ECO:0000313" key="22">
    <source>
        <dbReference type="Proteomes" id="UP000437931"/>
    </source>
</evidence>
<dbReference type="SMART" id="SM00388">
    <property type="entry name" value="HisKA"/>
    <property type="match status" value="1"/>
</dbReference>
<keyword evidence="22" id="KW-1185">Reference proteome</keyword>
<dbReference type="SMART" id="SM00387">
    <property type="entry name" value="HATPase_c"/>
    <property type="match status" value="1"/>
</dbReference>
<dbReference type="Proteomes" id="UP000439314">
    <property type="component" value="Unassembled WGS sequence"/>
</dbReference>
<feature type="region of interest" description="Disordered" evidence="15">
    <location>
        <begin position="698"/>
        <end position="738"/>
    </location>
</feature>
<dbReference type="PROSITE" id="PS50110">
    <property type="entry name" value="RESPONSE_REGULATORY"/>
    <property type="match status" value="1"/>
</dbReference>
<feature type="transmembrane region" description="Helical" evidence="16">
    <location>
        <begin position="12"/>
        <end position="32"/>
    </location>
</feature>
<feature type="compositionally biased region" description="Low complexity" evidence="15">
    <location>
        <begin position="708"/>
        <end position="738"/>
    </location>
</feature>
<dbReference type="FunFam" id="3.30.565.10:FF:000010">
    <property type="entry name" value="Sensor histidine kinase RcsC"/>
    <property type="match status" value="1"/>
</dbReference>
<evidence type="ECO:0000259" key="17">
    <source>
        <dbReference type="PROSITE" id="PS50109"/>
    </source>
</evidence>
<dbReference type="AlphaFoldDB" id="A0A6N7QGG7"/>
<comment type="subcellular location">
    <subcellularLocation>
        <location evidence="2">Cell membrane</location>
        <topology evidence="2">Multi-pass membrane protein</topology>
    </subcellularLocation>
</comment>
<dbReference type="SMART" id="SM00073">
    <property type="entry name" value="HPT"/>
    <property type="match status" value="1"/>
</dbReference>
<dbReference type="Proteomes" id="UP000437931">
    <property type="component" value="Unassembled WGS sequence"/>
</dbReference>
<feature type="modified residue" description="4-aspartylphosphate" evidence="13">
    <location>
        <position position="584"/>
    </location>
</feature>
<evidence type="ECO:0000256" key="10">
    <source>
        <dbReference type="ARBA" id="ARBA00023012"/>
    </source>
</evidence>
<dbReference type="Pfam" id="PF00072">
    <property type="entry name" value="Response_reg"/>
    <property type="match status" value="1"/>
</dbReference>
<dbReference type="CDD" id="cd16922">
    <property type="entry name" value="HATPase_EvgS-ArcB-TorS-like"/>
    <property type="match status" value="1"/>
</dbReference>
<dbReference type="CDD" id="cd00082">
    <property type="entry name" value="HisKA"/>
    <property type="match status" value="1"/>
</dbReference>
<dbReference type="InterPro" id="IPR003594">
    <property type="entry name" value="HATPase_dom"/>
</dbReference>
<dbReference type="InterPro" id="IPR008207">
    <property type="entry name" value="Sig_transdc_His_kin_Hpt_dom"/>
</dbReference>
<evidence type="ECO:0000256" key="8">
    <source>
        <dbReference type="ARBA" id="ARBA00022840"/>
    </source>
</evidence>
<dbReference type="SUPFAM" id="SSF47384">
    <property type="entry name" value="Homodimeric domain of signal transducing histidine kinase"/>
    <property type="match status" value="1"/>
</dbReference>
<proteinExistence type="predicted"/>
<dbReference type="InterPro" id="IPR004358">
    <property type="entry name" value="Sig_transdc_His_kin-like_C"/>
</dbReference>
<dbReference type="Gene3D" id="3.30.565.10">
    <property type="entry name" value="Histidine kinase-like ATPase, C-terminal domain"/>
    <property type="match status" value="1"/>
</dbReference>
<keyword evidence="7" id="KW-0547">Nucleotide-binding</keyword>
<accession>A0A6N7QGG7</accession>
<comment type="catalytic activity">
    <reaction evidence="1">
        <text>ATP + protein L-histidine = ADP + protein N-phospho-L-histidine.</text>
        <dbReference type="EC" id="2.7.13.3"/>
    </reaction>
</comment>
<dbReference type="InterPro" id="IPR036641">
    <property type="entry name" value="HPT_dom_sf"/>
</dbReference>
<dbReference type="InterPro" id="IPR036097">
    <property type="entry name" value="HisK_dim/P_sf"/>
</dbReference>
<reference evidence="22 23" key="1">
    <citation type="submission" date="2019-11" db="EMBL/GenBank/DDBJ databases">
        <title>First report of rice panicle blight caused by Xanthomonas sp. in Iran.</title>
        <authorList>
            <person name="Mirghasempour S.A."/>
            <person name="Huang S."/>
            <person name="Brady C.L."/>
            <person name="Studholme D.J."/>
        </authorList>
    </citation>
    <scope>NUCLEOTIDE SEQUENCE [LARGE SCALE GENOMIC DNA]</scope>
    <source>
        <strain evidence="20 23">ASD011</strain>
        <strain evidence="22">SAM114</strain>
    </source>
</reference>
<dbReference type="GO" id="GO:0005524">
    <property type="term" value="F:ATP binding"/>
    <property type="evidence" value="ECO:0007669"/>
    <property type="project" value="UniProtKB-KW"/>
</dbReference>
<feature type="coiled-coil region" evidence="14">
    <location>
        <begin position="68"/>
        <end position="112"/>
    </location>
</feature>
<dbReference type="PROSITE" id="PS50109">
    <property type="entry name" value="HIS_KIN"/>
    <property type="match status" value="1"/>
</dbReference>
<keyword evidence="6 16" id="KW-0812">Transmembrane</keyword>